<evidence type="ECO:0000259" key="4">
    <source>
        <dbReference type="PROSITE" id="PS51228"/>
    </source>
</evidence>
<dbReference type="PANTHER" id="PTHR23310:SF133">
    <property type="entry name" value="COA BINDING PROTEIN, PUTATIVE (AFU_ORTHOLOGUE AFUA_1G12300)-RELATED"/>
    <property type="match status" value="1"/>
</dbReference>
<feature type="compositionally biased region" description="Low complexity" evidence="2">
    <location>
        <begin position="126"/>
        <end position="143"/>
    </location>
</feature>
<proteinExistence type="predicted"/>
<feature type="transmembrane region" description="Helical" evidence="3">
    <location>
        <begin position="418"/>
        <end position="437"/>
    </location>
</feature>
<dbReference type="PRINTS" id="PR00689">
    <property type="entry name" value="ACOABINDINGP"/>
</dbReference>
<feature type="region of interest" description="Disordered" evidence="2">
    <location>
        <begin position="115"/>
        <end position="221"/>
    </location>
</feature>
<dbReference type="SUPFAM" id="SSF47027">
    <property type="entry name" value="Acyl-CoA binding protein"/>
    <property type="match status" value="1"/>
</dbReference>
<gene>
    <name evidence="5" type="ORF">I308_100506</name>
</gene>
<dbReference type="RefSeq" id="XP_066616976.1">
    <property type="nucleotide sequence ID" value="XM_066755075.1"/>
</dbReference>
<evidence type="ECO:0000313" key="5">
    <source>
        <dbReference type="EMBL" id="KAL0255699.1"/>
    </source>
</evidence>
<reference evidence="6" key="1">
    <citation type="submission" date="2015-01" db="EMBL/GenBank/DDBJ databases">
        <title>The Genome Sequence of Cryptococcus gattii MMRL2647.</title>
        <authorList>
            <consortium name="The Broad Institute Genomics Platform"/>
            <person name="Cuomo C."/>
            <person name="Litvintseva A."/>
            <person name="Chen Y."/>
            <person name="Heitman J."/>
            <person name="Sun S."/>
            <person name="Springer D."/>
            <person name="Dromer F."/>
            <person name="Young S."/>
            <person name="Zeng Q."/>
            <person name="Gargeya S."/>
            <person name="Abouelleil A."/>
            <person name="Alvarado L."/>
            <person name="Chapman S.B."/>
            <person name="Gainer-Dewar J."/>
            <person name="Goldberg J."/>
            <person name="Griggs A."/>
            <person name="Gujja S."/>
            <person name="Hansen M."/>
            <person name="Howarth C."/>
            <person name="Imamovic A."/>
            <person name="Larimer J."/>
            <person name="Murphy C."/>
            <person name="Naylor J."/>
            <person name="Pearson M."/>
            <person name="Priest M."/>
            <person name="Roberts A."/>
            <person name="Saif S."/>
            <person name="Shea T."/>
            <person name="Sykes S."/>
            <person name="Wortman J."/>
            <person name="Nusbaum C."/>
            <person name="Birren B."/>
        </authorList>
    </citation>
    <scope>NUCLEOTIDE SEQUENCE [LARGE SCALE GENOMIC DNA]</scope>
    <source>
        <strain evidence="6">IND107</strain>
    </source>
</reference>
<evidence type="ECO:0000256" key="3">
    <source>
        <dbReference type="SAM" id="Phobius"/>
    </source>
</evidence>
<dbReference type="Proteomes" id="UP000054399">
    <property type="component" value="Unassembled WGS sequence"/>
</dbReference>
<evidence type="ECO:0000256" key="1">
    <source>
        <dbReference type="ARBA" id="ARBA00023121"/>
    </source>
</evidence>
<dbReference type="GeneID" id="91987364"/>
<sequence length="457" mass="50666">MDGTAAGLDAQFNRAVDIVQSLPKAGTIQTTYEDKLLLYSLYKQAIEGDVAIPRPGMLDLLGKAKWDAWNRQKGIDKSQAKRLYVSALVKILRKYADAEDVLKYLQILEHESRSAAPAPPIPSCPGSPASSSSSYHSSQASPALLPQSNNLPTFPQHDMLPLDPSQPPQGIEPNFIPPSSFHSPHRSLSSSMKEQKNGALDAVSRTSKDGSLRDQGPSMAQNLASESHAEMLPDIIPGTESKAASGKPGWIHSPQRQRRDSQASARLASPMPHPTVGSRDFLGTPEAISSPFFGLNQSTPTHSRRPGSSSTFLNSQATSLPYTLQQIQTSLTALHERLSTLERTQALILRRDERRKSWFSWEGQESDELDNFENDHAKEMWGRTGVTTVTKFKAKKKSISIRVLWFLLRTLRRALMDAGVGVVVTFIVIMVLNGGWGRTRWMALKYKERLRRFLTDQ</sequence>
<keyword evidence="3" id="KW-0812">Transmembrane</keyword>
<evidence type="ECO:0000256" key="2">
    <source>
        <dbReference type="SAM" id="MobiDB-lite"/>
    </source>
</evidence>
<dbReference type="InterPro" id="IPR035984">
    <property type="entry name" value="Acyl-CoA-binding_sf"/>
</dbReference>
<feature type="compositionally biased region" description="Polar residues" evidence="2">
    <location>
        <begin position="295"/>
        <end position="314"/>
    </location>
</feature>
<dbReference type="PROSITE" id="PS51228">
    <property type="entry name" value="ACB_2"/>
    <property type="match status" value="1"/>
</dbReference>
<dbReference type="InterPro" id="IPR000582">
    <property type="entry name" value="Acyl-CoA-binding_protein"/>
</dbReference>
<feature type="compositionally biased region" description="Low complexity" evidence="2">
    <location>
        <begin position="177"/>
        <end position="191"/>
    </location>
</feature>
<keyword evidence="6" id="KW-1185">Reference proteome</keyword>
<feature type="domain" description="ACB" evidence="4">
    <location>
        <begin position="8"/>
        <end position="97"/>
    </location>
</feature>
<dbReference type="InterPro" id="IPR014352">
    <property type="entry name" value="FERM/acyl-CoA-bd_prot_sf"/>
</dbReference>
<dbReference type="Gene3D" id="1.20.80.10">
    <property type="match status" value="1"/>
</dbReference>
<feature type="region of interest" description="Disordered" evidence="2">
    <location>
        <begin position="238"/>
        <end position="314"/>
    </location>
</feature>
<keyword evidence="1" id="KW-0446">Lipid-binding</keyword>
<protein>
    <recommendedName>
        <fullName evidence="4">ACB domain-containing protein</fullName>
    </recommendedName>
</protein>
<dbReference type="EMBL" id="ATAM02000001">
    <property type="protein sequence ID" value="KAL0255699.1"/>
    <property type="molecule type" value="Genomic_DNA"/>
</dbReference>
<comment type="caution">
    <text evidence="5">The sequence shown here is derived from an EMBL/GenBank/DDBJ whole genome shotgun (WGS) entry which is preliminary data.</text>
</comment>
<name>A0ABR3C8A3_9TREE</name>
<dbReference type="Pfam" id="PF00887">
    <property type="entry name" value="ACBP"/>
    <property type="match status" value="1"/>
</dbReference>
<organism evidence="5 6">
    <name type="scientific">Cryptococcus tetragattii IND107</name>
    <dbReference type="NCBI Taxonomy" id="1296105"/>
    <lineage>
        <taxon>Eukaryota</taxon>
        <taxon>Fungi</taxon>
        <taxon>Dikarya</taxon>
        <taxon>Basidiomycota</taxon>
        <taxon>Agaricomycotina</taxon>
        <taxon>Tremellomycetes</taxon>
        <taxon>Tremellales</taxon>
        <taxon>Cryptococcaceae</taxon>
        <taxon>Cryptococcus</taxon>
        <taxon>Cryptococcus gattii species complex</taxon>
    </lineage>
</organism>
<keyword evidence="3" id="KW-1133">Transmembrane helix</keyword>
<accession>A0ABR3C8A3</accession>
<keyword evidence="3" id="KW-0472">Membrane</keyword>
<evidence type="ECO:0000313" key="6">
    <source>
        <dbReference type="Proteomes" id="UP000054399"/>
    </source>
</evidence>
<reference evidence="5 6" key="2">
    <citation type="submission" date="2024-01" db="EMBL/GenBank/DDBJ databases">
        <title>Comparative genomics of Cryptococcus and Kwoniella reveals pathogenesis evolution and contrasting modes of karyotype evolution via chromosome fusion or intercentromeric recombination.</title>
        <authorList>
            <person name="Coelho M.A."/>
            <person name="David-Palma M."/>
            <person name="Shea T."/>
            <person name="Bowers K."/>
            <person name="Mcginley-Smith S."/>
            <person name="Mohammad A.W."/>
            <person name="Gnirke A."/>
            <person name="Yurkov A.M."/>
            <person name="Nowrousian M."/>
            <person name="Sun S."/>
            <person name="Cuomo C.A."/>
            <person name="Heitman J."/>
        </authorList>
    </citation>
    <scope>NUCLEOTIDE SEQUENCE [LARGE SCALE GENOMIC DNA]</scope>
    <source>
        <strain evidence="5 6">IND107</strain>
    </source>
</reference>
<dbReference type="PANTHER" id="PTHR23310">
    <property type="entry name" value="ACYL-COA-BINDING PROTEIN, ACBP"/>
    <property type="match status" value="1"/>
</dbReference>